<name>A0A645AKE6_9ZZZZ</name>
<dbReference type="PANTHER" id="PTHR15239:SF6">
    <property type="entry name" value="RIBOSOME QUALITY CONTROL COMPLEX SUBUNIT NEMF"/>
    <property type="match status" value="1"/>
</dbReference>
<evidence type="ECO:0000256" key="1">
    <source>
        <dbReference type="SAM" id="Coils"/>
    </source>
</evidence>
<feature type="domain" description="NFACT RNA-binding" evidence="2">
    <location>
        <begin position="391"/>
        <end position="478"/>
    </location>
</feature>
<dbReference type="InterPro" id="IPR008532">
    <property type="entry name" value="NFACT_RNA-bd"/>
</dbReference>
<dbReference type="Pfam" id="PF05670">
    <property type="entry name" value="NFACT-R_1"/>
    <property type="match status" value="1"/>
</dbReference>
<dbReference type="GO" id="GO:0043023">
    <property type="term" value="F:ribosomal large subunit binding"/>
    <property type="evidence" value="ECO:0007669"/>
    <property type="project" value="TreeGrafter"/>
</dbReference>
<accession>A0A645AKE6</accession>
<dbReference type="Pfam" id="PF05833">
    <property type="entry name" value="NFACT_N"/>
    <property type="match status" value="1"/>
</dbReference>
<dbReference type="InterPro" id="IPR051608">
    <property type="entry name" value="RQC_Subunit_NEMF"/>
</dbReference>
<dbReference type="GO" id="GO:1990112">
    <property type="term" value="C:RQC complex"/>
    <property type="evidence" value="ECO:0007669"/>
    <property type="project" value="TreeGrafter"/>
</dbReference>
<dbReference type="PANTHER" id="PTHR15239">
    <property type="entry name" value="NUCLEAR EXPORT MEDIATOR FACTOR NEMF"/>
    <property type="match status" value="1"/>
</dbReference>
<gene>
    <name evidence="3" type="primary">yloA_14</name>
    <name evidence="3" type="ORF">SDC9_96880</name>
</gene>
<sequence length="509" mass="57087">MLLRKHLEDGRISKIEQLGLDRLINMEIDTIGPARQIVTKTLIFELTGRNSNIIFTENEIVLDALKHISKSVCSFRQILPNNVYNTPPEQNGASFIYADPSGIVENIIKQPAKNVMQSIISATTGIGKFTASEILYRSDINLDTVSFPDEKKNRIVQVLTDMQDNVKAHSLERLPVYGILTQTNRMNTIVLAKPLHLDKAKFLIKEFPNLNTAINYAAKLVPIQSPEKDILQKAISSVLVRTEKKIAALEADLKTAENAEYQKIIADTLMSNIYLIKKGLTICTLNNIYTNEKIEIALSPILTPVENAQVYYKRYNKYKRAVEEINKQMQETNDLLEYLQSLDTSLQTATNKTEVAEIRQELISEGIVSENKKGKNKTSLPKSAPLSIPLSNETVVYVGKNNRQNDFVTFSIAKPHDFWFHTKGFPGSHVILKTSLSKPTAAEIATAANLAAYFSKARNSSSVPVDYTEKRFVKKPSGAKPGFVIYTNQQTLYVTPDHSSIENILCNHK</sequence>
<keyword evidence="1" id="KW-0175">Coiled coil</keyword>
<feature type="coiled-coil region" evidence="1">
    <location>
        <begin position="315"/>
        <end position="342"/>
    </location>
</feature>
<protein>
    <recommendedName>
        <fullName evidence="2">NFACT RNA-binding domain-containing protein</fullName>
    </recommendedName>
</protein>
<proteinExistence type="predicted"/>
<dbReference type="AlphaFoldDB" id="A0A645AKE6"/>
<evidence type="ECO:0000259" key="2">
    <source>
        <dbReference type="Pfam" id="PF05670"/>
    </source>
</evidence>
<evidence type="ECO:0000313" key="3">
    <source>
        <dbReference type="EMBL" id="MPM50144.1"/>
    </source>
</evidence>
<dbReference type="GO" id="GO:0072344">
    <property type="term" value="P:rescue of stalled ribosome"/>
    <property type="evidence" value="ECO:0007669"/>
    <property type="project" value="TreeGrafter"/>
</dbReference>
<comment type="caution">
    <text evidence="3">The sequence shown here is derived from an EMBL/GenBank/DDBJ whole genome shotgun (WGS) entry which is preliminary data.</text>
</comment>
<dbReference type="GO" id="GO:0000049">
    <property type="term" value="F:tRNA binding"/>
    <property type="evidence" value="ECO:0007669"/>
    <property type="project" value="TreeGrafter"/>
</dbReference>
<dbReference type="Gene3D" id="2.30.310.10">
    <property type="entry name" value="ibrinogen binding protein from staphylococcus aureus domain"/>
    <property type="match status" value="1"/>
</dbReference>
<dbReference type="EMBL" id="VSSQ01012832">
    <property type="protein sequence ID" value="MPM50144.1"/>
    <property type="molecule type" value="Genomic_DNA"/>
</dbReference>
<organism evidence="3">
    <name type="scientific">bioreactor metagenome</name>
    <dbReference type="NCBI Taxonomy" id="1076179"/>
    <lineage>
        <taxon>unclassified sequences</taxon>
        <taxon>metagenomes</taxon>
        <taxon>ecological metagenomes</taxon>
    </lineage>
</organism>
<reference evidence="3" key="1">
    <citation type="submission" date="2019-08" db="EMBL/GenBank/DDBJ databases">
        <authorList>
            <person name="Kucharzyk K."/>
            <person name="Murdoch R.W."/>
            <person name="Higgins S."/>
            <person name="Loffler F."/>
        </authorList>
    </citation>
    <scope>NUCLEOTIDE SEQUENCE</scope>
</reference>